<name>A0A1F5RX80_9BACT</name>
<reference evidence="4 5" key="1">
    <citation type="journal article" date="2016" name="Nat. Commun.">
        <title>Thousands of microbial genomes shed light on interconnected biogeochemical processes in an aquifer system.</title>
        <authorList>
            <person name="Anantharaman K."/>
            <person name="Brown C.T."/>
            <person name="Hug L.A."/>
            <person name="Sharon I."/>
            <person name="Castelle C.J."/>
            <person name="Probst A.J."/>
            <person name="Thomas B.C."/>
            <person name="Singh A."/>
            <person name="Wilkins M.J."/>
            <person name="Karaoz U."/>
            <person name="Brodie E.L."/>
            <person name="Williams K.H."/>
            <person name="Hubbard S.S."/>
            <person name="Banfield J.F."/>
        </authorList>
    </citation>
    <scope>NUCLEOTIDE SEQUENCE [LARGE SCALE GENOMIC DNA]</scope>
</reference>
<dbReference type="Pfam" id="PF01467">
    <property type="entry name" value="CTP_transf_like"/>
    <property type="match status" value="1"/>
</dbReference>
<feature type="domain" description="Cytidyltransferase-like" evidence="3">
    <location>
        <begin position="2"/>
        <end position="109"/>
    </location>
</feature>
<protein>
    <recommendedName>
        <fullName evidence="3">Cytidyltransferase-like domain-containing protein</fullName>
    </recommendedName>
</protein>
<evidence type="ECO:0000313" key="5">
    <source>
        <dbReference type="Proteomes" id="UP000177691"/>
    </source>
</evidence>
<dbReference type="PANTHER" id="PTHR43793:SF1">
    <property type="entry name" value="FAD SYNTHASE"/>
    <property type="match status" value="1"/>
</dbReference>
<dbReference type="GO" id="GO:0016779">
    <property type="term" value="F:nucleotidyltransferase activity"/>
    <property type="evidence" value="ECO:0007669"/>
    <property type="project" value="UniProtKB-KW"/>
</dbReference>
<dbReference type="InterPro" id="IPR014729">
    <property type="entry name" value="Rossmann-like_a/b/a_fold"/>
</dbReference>
<dbReference type="Gene3D" id="3.40.50.620">
    <property type="entry name" value="HUPs"/>
    <property type="match status" value="1"/>
</dbReference>
<dbReference type="SUPFAM" id="SSF52374">
    <property type="entry name" value="Nucleotidylyl transferase"/>
    <property type="match status" value="1"/>
</dbReference>
<keyword evidence="1" id="KW-0808">Transferase</keyword>
<dbReference type="NCBIfam" id="TIGR00125">
    <property type="entry name" value="cyt_tran_rel"/>
    <property type="match status" value="1"/>
</dbReference>
<evidence type="ECO:0000313" key="4">
    <source>
        <dbReference type="EMBL" id="OGF18651.1"/>
    </source>
</evidence>
<proteinExistence type="predicted"/>
<comment type="caution">
    <text evidence="4">The sequence shown here is derived from an EMBL/GenBank/DDBJ whole genome shotgun (WGS) entry which is preliminary data.</text>
</comment>
<dbReference type="PANTHER" id="PTHR43793">
    <property type="entry name" value="FAD SYNTHASE"/>
    <property type="match status" value="1"/>
</dbReference>
<dbReference type="AlphaFoldDB" id="A0A1F5RX80"/>
<dbReference type="InterPro" id="IPR050385">
    <property type="entry name" value="Archaeal_FAD_synthase"/>
</dbReference>
<organism evidence="4 5">
    <name type="scientific">Candidatus Falkowbacteria bacterium RIFCSPHIGHO2_02_FULL_45_15</name>
    <dbReference type="NCBI Taxonomy" id="1797987"/>
    <lineage>
        <taxon>Bacteria</taxon>
        <taxon>Candidatus Falkowiibacteriota</taxon>
    </lineage>
</organism>
<dbReference type="InterPro" id="IPR004821">
    <property type="entry name" value="Cyt_trans-like"/>
</dbReference>
<sequence length="154" mass="17625">MVFGTFDGLHRGHLSYLKQARKYGDYLIAIVALDKNVLKFKGRLPKFSQTERLKKLRACGLVDSVILGNKNIYKVLKQYRPDVACLGYDQQADTKKLRALFLKMKIVRLKAYKPEIYKSSLLNSVIAIPQYCGRSNLIKSRRCVINGIATLRSR</sequence>
<evidence type="ECO:0000259" key="3">
    <source>
        <dbReference type="Pfam" id="PF01467"/>
    </source>
</evidence>
<dbReference type="EMBL" id="MFFU01000040">
    <property type="protein sequence ID" value="OGF18651.1"/>
    <property type="molecule type" value="Genomic_DNA"/>
</dbReference>
<keyword evidence="2" id="KW-0548">Nucleotidyltransferase</keyword>
<accession>A0A1F5RX80</accession>
<evidence type="ECO:0000256" key="2">
    <source>
        <dbReference type="ARBA" id="ARBA00022695"/>
    </source>
</evidence>
<gene>
    <name evidence="4" type="ORF">A3D54_00915</name>
</gene>
<dbReference type="Proteomes" id="UP000177691">
    <property type="component" value="Unassembled WGS sequence"/>
</dbReference>
<evidence type="ECO:0000256" key="1">
    <source>
        <dbReference type="ARBA" id="ARBA00022679"/>
    </source>
</evidence>